<evidence type="ECO:0000256" key="2">
    <source>
        <dbReference type="SAM" id="Phobius"/>
    </source>
</evidence>
<dbReference type="AlphaFoldDB" id="A0A6N7Y027"/>
<accession>A0A6N7Y027</accession>
<keyword evidence="4" id="KW-1185">Reference proteome</keyword>
<feature type="transmembrane region" description="Helical" evidence="2">
    <location>
        <begin position="109"/>
        <end position="129"/>
    </location>
</feature>
<evidence type="ECO:0000313" key="3">
    <source>
        <dbReference type="EMBL" id="MSU02075.1"/>
    </source>
</evidence>
<dbReference type="Pfam" id="PF06541">
    <property type="entry name" value="ABC_trans_CmpB"/>
    <property type="match status" value="1"/>
</dbReference>
<sequence>MINFILEYLWFFIIYAFLGWCVEVAYHAVTSGKFVNRGFLNGPVCPIYGFGMIILIFCLEDLSENFFLLFLGAFLLTSTLELITGFILEKVFNNKWWDYNDMPFNIKGYVCLSFSIIWGLAGVFMIDIIHPSISKFVSIFNSNIGNIILIILLAYFIADFLITILGIMKIKKHMLILEEIAEKLRSYSEDVGENIYKGMTLAIKTKDNMKNKLAEQKSDFKDIIDERKLHMEELKTKYEKLSKEKSFIHRRLENAFPNIKKKLSELDHNRKDK</sequence>
<proteinExistence type="predicted"/>
<evidence type="ECO:0000256" key="1">
    <source>
        <dbReference type="SAM" id="Coils"/>
    </source>
</evidence>
<gene>
    <name evidence="3" type="ORF">FYJ83_11395</name>
</gene>
<name>A0A6N7Y027_9FIRM</name>
<keyword evidence="1" id="KW-0175">Coiled coil</keyword>
<feature type="transmembrane region" description="Helical" evidence="2">
    <location>
        <begin position="144"/>
        <end position="167"/>
    </location>
</feature>
<dbReference type="Proteomes" id="UP000469523">
    <property type="component" value="Unassembled WGS sequence"/>
</dbReference>
<keyword evidence="2" id="KW-0472">Membrane</keyword>
<feature type="coiled-coil region" evidence="1">
    <location>
        <begin position="206"/>
        <end position="251"/>
    </location>
</feature>
<feature type="transmembrane region" description="Helical" evidence="2">
    <location>
        <begin position="65"/>
        <end position="88"/>
    </location>
</feature>
<keyword evidence="2" id="KW-0812">Transmembrane</keyword>
<comment type="caution">
    <text evidence="3">The sequence shown here is derived from an EMBL/GenBank/DDBJ whole genome shotgun (WGS) entry which is preliminary data.</text>
</comment>
<dbReference type="EMBL" id="VUNQ01000024">
    <property type="protein sequence ID" value="MSU02075.1"/>
    <property type="molecule type" value="Genomic_DNA"/>
</dbReference>
<keyword evidence="2" id="KW-1133">Transmembrane helix</keyword>
<reference evidence="3 4" key="1">
    <citation type="submission" date="2019-09" db="EMBL/GenBank/DDBJ databases">
        <title>In-depth cultivation of the pig gut microbiome towards novel bacterial diversity and tailored functional studies.</title>
        <authorList>
            <person name="Wylensek D."/>
            <person name="Hitch T.C.A."/>
            <person name="Clavel T."/>
        </authorList>
    </citation>
    <scope>NUCLEOTIDE SEQUENCE [LARGE SCALE GENOMIC DNA]</scope>
    <source>
        <strain evidence="3 4">WCA3-693-APC-4?</strain>
    </source>
</reference>
<dbReference type="RefSeq" id="WP_154440726.1">
    <property type="nucleotide sequence ID" value="NZ_JAHLPJ010000001.1"/>
</dbReference>
<organism evidence="3 4">
    <name type="scientific">Tissierella pigra</name>
    <dbReference type="NCBI Taxonomy" id="2607614"/>
    <lineage>
        <taxon>Bacteria</taxon>
        <taxon>Bacillati</taxon>
        <taxon>Bacillota</taxon>
        <taxon>Tissierellia</taxon>
        <taxon>Tissierellales</taxon>
        <taxon>Tissierellaceae</taxon>
        <taxon>Tissierella</taxon>
    </lineage>
</organism>
<feature type="transmembrane region" description="Helical" evidence="2">
    <location>
        <begin position="6"/>
        <end position="26"/>
    </location>
</feature>
<feature type="transmembrane region" description="Helical" evidence="2">
    <location>
        <begin position="38"/>
        <end position="59"/>
    </location>
</feature>
<dbReference type="InterPro" id="IPR010540">
    <property type="entry name" value="CmpB_TMEM229"/>
</dbReference>
<evidence type="ECO:0000313" key="4">
    <source>
        <dbReference type="Proteomes" id="UP000469523"/>
    </source>
</evidence>
<protein>
    <submittedName>
        <fullName evidence="3">Putative ABC transporter permease</fullName>
    </submittedName>
</protein>